<dbReference type="OrthoDB" id="9802008at2"/>
<dbReference type="RefSeq" id="WP_144064583.1">
    <property type="nucleotide sequence ID" value="NZ_VJZL01000005.1"/>
</dbReference>
<dbReference type="EC" id="1.3.1.12" evidence="3"/>
<dbReference type="SUPFAM" id="SSF48179">
    <property type="entry name" value="6-phosphogluconate dehydrogenase C-terminal domain-like"/>
    <property type="match status" value="1"/>
</dbReference>
<dbReference type="InterPro" id="IPR050812">
    <property type="entry name" value="Preph/Arog_dehydrog"/>
</dbReference>
<evidence type="ECO:0000313" key="4">
    <source>
        <dbReference type="Proteomes" id="UP000318669"/>
    </source>
</evidence>
<dbReference type="Gene3D" id="3.40.50.720">
    <property type="entry name" value="NAD(P)-binding Rossmann-like Domain"/>
    <property type="match status" value="1"/>
</dbReference>
<dbReference type="PANTHER" id="PTHR21363">
    <property type="entry name" value="PREPHENATE DEHYDROGENASE"/>
    <property type="match status" value="1"/>
</dbReference>
<dbReference type="InterPro" id="IPR046826">
    <property type="entry name" value="PDH_N"/>
</dbReference>
<dbReference type="GO" id="GO:0006571">
    <property type="term" value="P:tyrosine biosynthetic process"/>
    <property type="evidence" value="ECO:0007669"/>
    <property type="project" value="InterPro"/>
</dbReference>
<accession>A0A553BUH5</accession>
<name>A0A553BUH5_9FLAO</name>
<dbReference type="InterPro" id="IPR003099">
    <property type="entry name" value="Prephen_DH"/>
</dbReference>
<comment type="caution">
    <text evidence="3">The sequence shown here is derived from an EMBL/GenBank/DDBJ whole genome shotgun (WGS) entry which is preliminary data.</text>
</comment>
<dbReference type="NCBIfam" id="NF006307">
    <property type="entry name" value="PRK08507.1"/>
    <property type="match status" value="1"/>
</dbReference>
<dbReference type="FunFam" id="3.40.50.720:FF:000208">
    <property type="entry name" value="Prephenate dehydrogenase"/>
    <property type="match status" value="1"/>
</dbReference>
<keyword evidence="1 3" id="KW-0560">Oxidoreductase</keyword>
<dbReference type="AlphaFoldDB" id="A0A553BUH5"/>
<evidence type="ECO:0000313" key="3">
    <source>
        <dbReference type="EMBL" id="TRX11909.1"/>
    </source>
</evidence>
<dbReference type="Pfam" id="PF20463">
    <property type="entry name" value="PDH_C"/>
    <property type="match status" value="1"/>
</dbReference>
<dbReference type="InterPro" id="IPR008927">
    <property type="entry name" value="6-PGluconate_DH-like_C_sf"/>
</dbReference>
<evidence type="ECO:0000259" key="2">
    <source>
        <dbReference type="PROSITE" id="PS51176"/>
    </source>
</evidence>
<dbReference type="GO" id="GO:0070403">
    <property type="term" value="F:NAD+ binding"/>
    <property type="evidence" value="ECO:0007669"/>
    <property type="project" value="InterPro"/>
</dbReference>
<dbReference type="PROSITE" id="PS51176">
    <property type="entry name" value="PDH_ADH"/>
    <property type="match status" value="1"/>
</dbReference>
<feature type="domain" description="Prephenate/arogenate dehydrogenase" evidence="2">
    <location>
        <begin position="22"/>
        <end position="304"/>
    </location>
</feature>
<dbReference type="GO" id="GO:0008977">
    <property type="term" value="F:prephenate dehydrogenase (NAD+) activity"/>
    <property type="evidence" value="ECO:0007669"/>
    <property type="project" value="UniProtKB-EC"/>
</dbReference>
<dbReference type="Gene3D" id="1.10.3660.10">
    <property type="entry name" value="6-phosphogluconate dehydrogenase C-terminal like domain"/>
    <property type="match status" value="1"/>
</dbReference>
<dbReference type="SUPFAM" id="SSF51735">
    <property type="entry name" value="NAD(P)-binding Rossmann-fold domains"/>
    <property type="match status" value="1"/>
</dbReference>
<gene>
    <name evidence="3" type="ORF">FNW11_04865</name>
</gene>
<reference evidence="3 4" key="1">
    <citation type="submission" date="2019-07" db="EMBL/GenBank/DDBJ databases">
        <title>Novel species of Flavobacterium.</title>
        <authorList>
            <person name="Liu Q."/>
            <person name="Xin Y.-H."/>
        </authorList>
    </citation>
    <scope>NUCLEOTIDE SEQUENCE [LARGE SCALE GENOMIC DNA]</scope>
    <source>
        <strain evidence="3 4">GSR22</strain>
    </source>
</reference>
<proteinExistence type="predicted"/>
<dbReference type="Pfam" id="PF02153">
    <property type="entry name" value="PDH_N"/>
    <property type="match status" value="1"/>
</dbReference>
<dbReference type="PANTHER" id="PTHR21363:SF0">
    <property type="entry name" value="PREPHENATE DEHYDROGENASE [NADP(+)]"/>
    <property type="match status" value="1"/>
</dbReference>
<sequence length="304" mass="33660">MTKSNIDTFQASAPSPLERAGERIYVIGIGLIGGSMVLDIKSLHPEAKIYGIDTNESHLQEAIALGVVDAGATFEDLIHADFVIVSVPVDVALTVLPKVLDVIGDNTIVFEVGSTKTPICEAVANHPKRRNFIATHPIAGTEFSGPSAAIKGLFQGKTNIICEVEKTTFKLQEKALQLFTDMGMRIRYMDPKSHDKHIAYVSHLSHISAFMLGKTVINKEKDEQDIFDMAGSGFESTVRLAKSSPAMWTPIFKQNRKQVVKTLDEYISNLSKFKELLENEDYEAIYNEMQSVNKIKEILNGMKK</sequence>
<dbReference type="EMBL" id="VJZL01000005">
    <property type="protein sequence ID" value="TRX11909.1"/>
    <property type="molecule type" value="Genomic_DNA"/>
</dbReference>
<evidence type="ECO:0000256" key="1">
    <source>
        <dbReference type="ARBA" id="ARBA00023002"/>
    </source>
</evidence>
<dbReference type="Proteomes" id="UP000318669">
    <property type="component" value="Unassembled WGS sequence"/>
</dbReference>
<dbReference type="GO" id="GO:0004665">
    <property type="term" value="F:prephenate dehydrogenase (NADP+) activity"/>
    <property type="evidence" value="ECO:0007669"/>
    <property type="project" value="InterPro"/>
</dbReference>
<dbReference type="InterPro" id="IPR046825">
    <property type="entry name" value="PDH_C"/>
</dbReference>
<dbReference type="InterPro" id="IPR036291">
    <property type="entry name" value="NAD(P)-bd_dom_sf"/>
</dbReference>
<organism evidence="3 4">
    <name type="scientific">Flavobacterium gawalongense</name>
    <dbReference type="NCBI Taxonomy" id="2594432"/>
    <lineage>
        <taxon>Bacteria</taxon>
        <taxon>Pseudomonadati</taxon>
        <taxon>Bacteroidota</taxon>
        <taxon>Flavobacteriia</taxon>
        <taxon>Flavobacteriales</taxon>
        <taxon>Flavobacteriaceae</taxon>
        <taxon>Flavobacterium</taxon>
    </lineage>
</organism>
<protein>
    <submittedName>
        <fullName evidence="3">Prephenate dehydrogenase</fullName>
        <ecNumber evidence="3">1.3.1.12</ecNumber>
    </submittedName>
</protein>